<proteinExistence type="predicted"/>
<gene>
    <name evidence="2" type="ORF">RFI_28938</name>
</gene>
<dbReference type="InterPro" id="IPR014776">
    <property type="entry name" value="4pyrrole_Mease_sub2"/>
</dbReference>
<dbReference type="OrthoDB" id="2516at2759"/>
<accession>X6M4B2</accession>
<dbReference type="PANTHER" id="PTHR10882">
    <property type="entry name" value="DIPHTHINE SYNTHASE"/>
    <property type="match status" value="1"/>
</dbReference>
<dbReference type="InterPro" id="IPR035996">
    <property type="entry name" value="4pyrrol_Methylase_sf"/>
</dbReference>
<protein>
    <submittedName>
        <fullName evidence="2">Diphthamide biosynthesis protein 5</fullName>
    </submittedName>
</protein>
<dbReference type="EMBL" id="ASPP01024989">
    <property type="protein sequence ID" value="ETO08451.1"/>
    <property type="molecule type" value="Genomic_DNA"/>
</dbReference>
<name>X6M4B2_RETFI</name>
<reference evidence="2 3" key="1">
    <citation type="journal article" date="2013" name="Curr. Biol.">
        <title>The Genome of the Foraminiferan Reticulomyxa filosa.</title>
        <authorList>
            <person name="Glockner G."/>
            <person name="Hulsmann N."/>
            <person name="Schleicher M."/>
            <person name="Noegel A.A."/>
            <person name="Eichinger L."/>
            <person name="Gallinger C."/>
            <person name="Pawlowski J."/>
            <person name="Sierra R."/>
            <person name="Euteneuer U."/>
            <person name="Pillet L."/>
            <person name="Moustafa A."/>
            <person name="Platzer M."/>
            <person name="Groth M."/>
            <person name="Szafranski K."/>
            <person name="Schliwa M."/>
        </authorList>
    </citation>
    <scope>NUCLEOTIDE SEQUENCE [LARGE SCALE GENOMIC DNA]</scope>
</reference>
<dbReference type="GO" id="GO:0017183">
    <property type="term" value="P:protein histidyl modification to diphthamide"/>
    <property type="evidence" value="ECO:0007669"/>
    <property type="project" value="InterPro"/>
</dbReference>
<evidence type="ECO:0000256" key="1">
    <source>
        <dbReference type="SAM" id="MobiDB-lite"/>
    </source>
</evidence>
<feature type="compositionally biased region" description="Polar residues" evidence="1">
    <location>
        <begin position="105"/>
        <end position="115"/>
    </location>
</feature>
<dbReference type="AlphaFoldDB" id="X6M4B2"/>
<keyword evidence="3" id="KW-1185">Reference proteome</keyword>
<dbReference type="Proteomes" id="UP000023152">
    <property type="component" value="Unassembled WGS sequence"/>
</dbReference>
<comment type="caution">
    <text evidence="2">The sequence shown here is derived from an EMBL/GenBank/DDBJ whole genome shotgun (WGS) entry which is preliminary data.</text>
</comment>
<feature type="region of interest" description="Disordered" evidence="1">
    <location>
        <begin position="87"/>
        <end position="121"/>
    </location>
</feature>
<sequence length="152" mass="17369">MTINLCIEQLLEIENQRKENVYNEETKCIGLARVGNENQQIVYGTMKELKQHDFGEPLHSFVIPGTTHYIEEEVLDMYAIAKVHAKTTSTVTHQHPEVEQKTADEPTNNDNNSLEQPRDVSQLITLAENELEELKKKALAKGLIQNQDQTQK</sequence>
<dbReference type="InterPro" id="IPR004551">
    <property type="entry name" value="Dphthn_synthase"/>
</dbReference>
<organism evidence="2 3">
    <name type="scientific">Reticulomyxa filosa</name>
    <dbReference type="NCBI Taxonomy" id="46433"/>
    <lineage>
        <taxon>Eukaryota</taxon>
        <taxon>Sar</taxon>
        <taxon>Rhizaria</taxon>
        <taxon>Retaria</taxon>
        <taxon>Foraminifera</taxon>
        <taxon>Monothalamids</taxon>
        <taxon>Reticulomyxidae</taxon>
        <taxon>Reticulomyxa</taxon>
    </lineage>
</organism>
<dbReference type="Gene3D" id="3.30.950.10">
    <property type="entry name" value="Methyltransferase, Cobalt-precorrin-4 Transmethylase, Domain 2"/>
    <property type="match status" value="1"/>
</dbReference>
<dbReference type="SUPFAM" id="SSF53790">
    <property type="entry name" value="Tetrapyrrole methylase"/>
    <property type="match status" value="1"/>
</dbReference>
<dbReference type="PANTHER" id="PTHR10882:SF0">
    <property type="entry name" value="DIPHTHINE METHYL ESTER SYNTHASE"/>
    <property type="match status" value="1"/>
</dbReference>
<dbReference type="GO" id="GO:0008168">
    <property type="term" value="F:methyltransferase activity"/>
    <property type="evidence" value="ECO:0007669"/>
    <property type="project" value="InterPro"/>
</dbReference>
<evidence type="ECO:0000313" key="2">
    <source>
        <dbReference type="EMBL" id="ETO08451.1"/>
    </source>
</evidence>
<evidence type="ECO:0000313" key="3">
    <source>
        <dbReference type="Proteomes" id="UP000023152"/>
    </source>
</evidence>
<feature type="compositionally biased region" description="Basic and acidic residues" evidence="1">
    <location>
        <begin position="94"/>
        <end position="104"/>
    </location>
</feature>